<sequence>MGYYTDRGLFNNEKSKLITGSSLENIVAILVLEAKSNVITGNRPFQINIDRLKNFFPILYRNQYNDKYRYKLKSKFNGLAGDIVLRFNSQNSYEYVQITFTDALQDFKREELSSGDFFAIIKFKNTNEFEICKTSSTEEKLYLNLDLINDDNTSYELEIESENTDNSQFNESITIQKIFFGSPGTGKSFEADKKTGANIEGRKEFVEKTTFHPEYDYNSFVGGYKPIMVEKDGENKIEYSFVPQIFTNIYIKAWNDLPNHYFLQIEEINRGNCAEIFGDLFQLLDRDETGKSKYEITASEDLKFYLNKKLIKEGLEGIKNGKLRLPSNLSIVATMNTSDQSLFPMDSAFKRRWDWEYVPIEYDSTKTKSDFTIVLNSGSKYKWLDFLKEVNKRILDATHSQDKQLGNWFINAKNTQNEINEKTFINKVIFYLWNDVFKDEDLTIFKDENNEIIKDSKDITYEHFFTNNIDSKLVEHIFTNNLNLKKIEDEVRTEPEEA</sequence>
<feature type="domain" description="ATPase dynein-related AAA" evidence="1">
    <location>
        <begin position="179"/>
        <end position="352"/>
    </location>
</feature>
<dbReference type="GO" id="GO:0005524">
    <property type="term" value="F:ATP binding"/>
    <property type="evidence" value="ECO:0007669"/>
    <property type="project" value="InterPro"/>
</dbReference>
<accession>A0AAP4UZP0</accession>
<comment type="caution">
    <text evidence="2">The sequence shown here is derived from an EMBL/GenBank/DDBJ whole genome shotgun (WGS) entry which is preliminary data.</text>
</comment>
<dbReference type="InterPro" id="IPR052934">
    <property type="entry name" value="Methyl-DNA_Rec/Restrict_Enz"/>
</dbReference>
<evidence type="ECO:0000313" key="3">
    <source>
        <dbReference type="Proteomes" id="UP001171508"/>
    </source>
</evidence>
<dbReference type="AlphaFoldDB" id="A0AAP4UZP0"/>
<dbReference type="Proteomes" id="UP001171508">
    <property type="component" value="Unassembled WGS sequence"/>
</dbReference>
<dbReference type="RefSeq" id="WP_175531539.1">
    <property type="nucleotide sequence ID" value="NZ_JABWGL010000038.1"/>
</dbReference>
<dbReference type="Gene3D" id="3.40.50.300">
    <property type="entry name" value="P-loop containing nucleotide triphosphate hydrolases"/>
    <property type="match status" value="1"/>
</dbReference>
<dbReference type="GO" id="GO:0016887">
    <property type="term" value="F:ATP hydrolysis activity"/>
    <property type="evidence" value="ECO:0007669"/>
    <property type="project" value="InterPro"/>
</dbReference>
<organism evidence="2 3">
    <name type="scientific">Aliarcobacter butzleri</name>
    <dbReference type="NCBI Taxonomy" id="28197"/>
    <lineage>
        <taxon>Bacteria</taxon>
        <taxon>Pseudomonadati</taxon>
        <taxon>Campylobacterota</taxon>
        <taxon>Epsilonproteobacteria</taxon>
        <taxon>Campylobacterales</taxon>
        <taxon>Arcobacteraceae</taxon>
        <taxon>Aliarcobacter</taxon>
    </lineage>
</organism>
<dbReference type="PANTHER" id="PTHR37291:SF1">
    <property type="entry name" value="TYPE IV METHYL-DIRECTED RESTRICTION ENZYME ECOKMCRB SUBUNIT"/>
    <property type="match status" value="1"/>
</dbReference>
<protein>
    <submittedName>
        <fullName evidence="2">AAA family ATPase</fullName>
    </submittedName>
</protein>
<proteinExistence type="predicted"/>
<dbReference type="Pfam" id="PF07728">
    <property type="entry name" value="AAA_5"/>
    <property type="match status" value="1"/>
</dbReference>
<name>A0AAP4UZP0_9BACT</name>
<gene>
    <name evidence="2" type="ORF">PJV92_11485</name>
</gene>
<dbReference type="PANTHER" id="PTHR37291">
    <property type="entry name" value="5-METHYLCYTOSINE-SPECIFIC RESTRICTION ENZYME B"/>
    <property type="match status" value="1"/>
</dbReference>
<dbReference type="InterPro" id="IPR027417">
    <property type="entry name" value="P-loop_NTPase"/>
</dbReference>
<evidence type="ECO:0000259" key="1">
    <source>
        <dbReference type="Pfam" id="PF07728"/>
    </source>
</evidence>
<dbReference type="EMBL" id="JAQJJM010000041">
    <property type="protein sequence ID" value="MDN5133341.1"/>
    <property type="molecule type" value="Genomic_DNA"/>
</dbReference>
<reference evidence="2" key="1">
    <citation type="journal article" date="2023" name="Microorganisms">
        <title>Genomic Characterization of Arcobacter butzleri Strains Isolated from Various Sources in Lithuania.</title>
        <authorList>
            <person name="Uljanovas D."/>
            <person name="Golz G."/>
            <person name="Fleischmann S."/>
            <person name="Kudirkiene E."/>
            <person name="Kasetiene N."/>
            <person name="Grineviciene A."/>
            <person name="Tamuleviciene E."/>
            <person name="Aksomaitiene J."/>
            <person name="Alter T."/>
            <person name="Malakauskas M."/>
        </authorList>
    </citation>
    <scope>NUCLEOTIDE SEQUENCE</scope>
    <source>
        <strain evidence="2">H19</strain>
    </source>
</reference>
<reference evidence="2" key="2">
    <citation type="submission" date="2023-01" db="EMBL/GenBank/DDBJ databases">
        <authorList>
            <person name="Uljanovas D."/>
        </authorList>
    </citation>
    <scope>NUCLEOTIDE SEQUENCE</scope>
    <source>
        <strain evidence="2">H19</strain>
    </source>
</reference>
<dbReference type="InterPro" id="IPR011704">
    <property type="entry name" value="ATPase_dyneun-rel_AAA"/>
</dbReference>
<evidence type="ECO:0000313" key="2">
    <source>
        <dbReference type="EMBL" id="MDN5133341.1"/>
    </source>
</evidence>